<dbReference type="InterPro" id="IPR007345">
    <property type="entry name" value="Polysacch_pyruvyl_Trfase"/>
</dbReference>
<dbReference type="Proteomes" id="UP001141933">
    <property type="component" value="Unassembled WGS sequence"/>
</dbReference>
<evidence type="ECO:0000313" key="2">
    <source>
        <dbReference type="EMBL" id="MCZ8371468.1"/>
    </source>
</evidence>
<keyword evidence="3" id="KW-1185">Reference proteome</keyword>
<dbReference type="GO" id="GO:0016740">
    <property type="term" value="F:transferase activity"/>
    <property type="evidence" value="ECO:0007669"/>
    <property type="project" value="UniProtKB-KW"/>
</dbReference>
<accession>A0ABT4PEL8</accession>
<evidence type="ECO:0000259" key="1">
    <source>
        <dbReference type="Pfam" id="PF04230"/>
    </source>
</evidence>
<dbReference type="RefSeq" id="WP_269876495.1">
    <property type="nucleotide sequence ID" value="NZ_JAPZVM010000001.1"/>
</dbReference>
<gene>
    <name evidence="2" type="ORF">O6P32_01950</name>
</gene>
<name>A0ABT4PEL8_9BACT</name>
<dbReference type="EMBL" id="JAPZVM010000001">
    <property type="protein sequence ID" value="MCZ8371468.1"/>
    <property type="molecule type" value="Genomic_DNA"/>
</dbReference>
<organism evidence="2 3">
    <name type="scientific">Phocaeicola acetigenes</name>
    <dbReference type="NCBI Taxonomy" id="3016083"/>
    <lineage>
        <taxon>Bacteria</taxon>
        <taxon>Pseudomonadati</taxon>
        <taxon>Bacteroidota</taxon>
        <taxon>Bacteroidia</taxon>
        <taxon>Bacteroidales</taxon>
        <taxon>Bacteroidaceae</taxon>
        <taxon>Phocaeicola</taxon>
    </lineage>
</organism>
<dbReference type="Pfam" id="PF04230">
    <property type="entry name" value="PS_pyruv_trans"/>
    <property type="match status" value="1"/>
</dbReference>
<sequence length="382" mass="43629">MKILIITFTKGINPGTFMQALGVKTAFQKAFPNATIHFLDFPDFKQNNGIQTSTKRSLSTLFLQKLYAAIRLIAYNKAYKQTFTLTPFQTDLFNYQPDIVNKLSEYDIISVGSDTILEEACINDKIGINWLPFPNLKAKKIFFAASASPANFSLTAQQKEILTSSISNLKYIGIRDNLTINYLTSQLNINAASINKQPDPTFYLDVNTFTLPKRYAKRLTGKKIALYNFNINFPYRKELAHLLKKKGYTLVSTFYNPYVDIQVATVDALGWAGLFKHCHLIVTERFHDSVFGLRNCKPVIAIDWDKKRFANKGDSKTFRILEDYSLTDLHFNLGQSPNLQPIEEAIDKLDTIFDAQKINQINLKYIQRADTLLEKIKESILK</sequence>
<reference evidence="2" key="1">
    <citation type="submission" date="2022-12" db="EMBL/GenBank/DDBJ databases">
        <title>Phocaeicola acetigenes sp. nov., isolated feces from a healthy human.</title>
        <authorList>
            <person name="Do H."/>
            <person name="Ha Y.B."/>
            <person name="Kim J.-S."/>
            <person name="Suh M.K."/>
            <person name="Kim H.S."/>
            <person name="Lee J.-S."/>
        </authorList>
    </citation>
    <scope>NUCLEOTIDE SEQUENCE</scope>
    <source>
        <strain evidence="2">KGMB11183</strain>
    </source>
</reference>
<feature type="domain" description="Polysaccharide pyruvyl transferase" evidence="1">
    <location>
        <begin position="17"/>
        <end position="305"/>
    </location>
</feature>
<proteinExistence type="predicted"/>
<keyword evidence="2" id="KW-0808">Transferase</keyword>
<evidence type="ECO:0000313" key="3">
    <source>
        <dbReference type="Proteomes" id="UP001141933"/>
    </source>
</evidence>
<comment type="caution">
    <text evidence="2">The sequence shown here is derived from an EMBL/GenBank/DDBJ whole genome shotgun (WGS) entry which is preliminary data.</text>
</comment>
<protein>
    <submittedName>
        <fullName evidence="2">Polysaccharide pyruvyl transferase family protein</fullName>
    </submittedName>
</protein>